<evidence type="ECO:0000256" key="2">
    <source>
        <dbReference type="ARBA" id="ARBA00022692"/>
    </source>
</evidence>
<comment type="subcellular location">
    <subcellularLocation>
        <location evidence="1">Membrane</location>
    </subcellularLocation>
</comment>
<dbReference type="EMBL" id="JPKZ01001848">
    <property type="protein sequence ID" value="KHN79798.1"/>
    <property type="molecule type" value="Genomic_DNA"/>
</dbReference>
<keyword evidence="2 5" id="KW-0812">Transmembrane</keyword>
<dbReference type="OMA" id="NILCWDA"/>
<evidence type="ECO:0000313" key="7">
    <source>
        <dbReference type="EMBL" id="KHN79798.1"/>
    </source>
</evidence>
<gene>
    <name evidence="7" type="primary">srx-45</name>
    <name evidence="7" type="ORF">Tcan_12451</name>
</gene>
<feature type="transmembrane region" description="Helical" evidence="5">
    <location>
        <begin position="100"/>
        <end position="123"/>
    </location>
</feature>
<dbReference type="InterPro" id="IPR017452">
    <property type="entry name" value="GPCR_Rhodpsn_7TM"/>
</dbReference>
<dbReference type="CDD" id="cd00637">
    <property type="entry name" value="7tm_classA_rhodopsin-like"/>
    <property type="match status" value="1"/>
</dbReference>
<accession>A0A0B2VE40</accession>
<feature type="domain" description="G-protein coupled receptors family 1 profile" evidence="6">
    <location>
        <begin position="34"/>
        <end position="242"/>
    </location>
</feature>
<keyword evidence="4 5" id="KW-0472">Membrane</keyword>
<sequence length="296" mass="33306">MTDIAGSSSSYRSRADNVTASACIVLVSTAGVVLNSSSIYIVFTSKHFPHAYGILCVVRNIHNLIVLTLIPLWGVPSILMEGPWQKPELGVVIGQLINSSYYGVIWTHLFIAINRFIAINYALLYNRIYTNRRALIASVVIWICTFSATSIYYVGGCSLLFYRSLYQFNFDDAPCGHFLSLYIDFGSVMFVLSAMTIVDLANLIRLRMKSKEAGEAMKSSVNITGEKRRRKRDIRFFVQSFLCGAVFVAGGLIYYIISRSFTTIWGRFFSTTTVWQLEHTFDGYFFVQIIALPNGV</sequence>
<keyword evidence="7" id="KW-0675">Receptor</keyword>
<evidence type="ECO:0000256" key="5">
    <source>
        <dbReference type="SAM" id="Phobius"/>
    </source>
</evidence>
<dbReference type="PANTHER" id="PTHR23017:SF3">
    <property type="entry name" value="G-PROTEIN COUPLED RECEPTORS FAMILY 1 PROFILE DOMAIN-CONTAINING PROTEIN"/>
    <property type="match status" value="1"/>
</dbReference>
<proteinExistence type="predicted"/>
<dbReference type="PANTHER" id="PTHR23017">
    <property type="entry name" value="SERPENTINE RECEPTOR, CLASS X"/>
    <property type="match status" value="1"/>
</dbReference>
<dbReference type="OrthoDB" id="5861546at2759"/>
<dbReference type="InterPro" id="IPR019430">
    <property type="entry name" value="7TM_GPCR_serpentine_rcpt_Srx"/>
</dbReference>
<evidence type="ECO:0000256" key="1">
    <source>
        <dbReference type="ARBA" id="ARBA00004370"/>
    </source>
</evidence>
<dbReference type="GO" id="GO:0016020">
    <property type="term" value="C:membrane"/>
    <property type="evidence" value="ECO:0007669"/>
    <property type="project" value="UniProtKB-SubCell"/>
</dbReference>
<dbReference type="SUPFAM" id="SSF81321">
    <property type="entry name" value="Family A G protein-coupled receptor-like"/>
    <property type="match status" value="1"/>
</dbReference>
<evidence type="ECO:0000256" key="3">
    <source>
        <dbReference type="ARBA" id="ARBA00022989"/>
    </source>
</evidence>
<evidence type="ECO:0000259" key="6">
    <source>
        <dbReference type="PROSITE" id="PS50262"/>
    </source>
</evidence>
<feature type="transmembrane region" description="Helical" evidence="5">
    <location>
        <begin position="64"/>
        <end position="80"/>
    </location>
</feature>
<evidence type="ECO:0000256" key="4">
    <source>
        <dbReference type="ARBA" id="ARBA00023136"/>
    </source>
</evidence>
<protein>
    <submittedName>
        <fullName evidence="7">Serpentine receptor class X 45</fullName>
    </submittedName>
</protein>
<feature type="transmembrane region" description="Helical" evidence="5">
    <location>
        <begin position="18"/>
        <end position="43"/>
    </location>
</feature>
<keyword evidence="8" id="KW-1185">Reference proteome</keyword>
<feature type="transmembrane region" description="Helical" evidence="5">
    <location>
        <begin position="181"/>
        <end position="201"/>
    </location>
</feature>
<comment type="caution">
    <text evidence="7">The sequence shown here is derived from an EMBL/GenBank/DDBJ whole genome shotgun (WGS) entry which is preliminary data.</text>
</comment>
<organism evidence="7 8">
    <name type="scientific">Toxocara canis</name>
    <name type="common">Canine roundworm</name>
    <dbReference type="NCBI Taxonomy" id="6265"/>
    <lineage>
        <taxon>Eukaryota</taxon>
        <taxon>Metazoa</taxon>
        <taxon>Ecdysozoa</taxon>
        <taxon>Nematoda</taxon>
        <taxon>Chromadorea</taxon>
        <taxon>Rhabditida</taxon>
        <taxon>Spirurina</taxon>
        <taxon>Ascaridomorpha</taxon>
        <taxon>Ascaridoidea</taxon>
        <taxon>Toxocaridae</taxon>
        <taxon>Toxocara</taxon>
    </lineage>
</organism>
<feature type="transmembrane region" description="Helical" evidence="5">
    <location>
        <begin position="236"/>
        <end position="257"/>
    </location>
</feature>
<feature type="transmembrane region" description="Helical" evidence="5">
    <location>
        <begin position="135"/>
        <end position="161"/>
    </location>
</feature>
<dbReference type="Gene3D" id="1.20.1070.10">
    <property type="entry name" value="Rhodopsin 7-helix transmembrane proteins"/>
    <property type="match status" value="1"/>
</dbReference>
<evidence type="ECO:0000313" key="8">
    <source>
        <dbReference type="Proteomes" id="UP000031036"/>
    </source>
</evidence>
<dbReference type="Proteomes" id="UP000031036">
    <property type="component" value="Unassembled WGS sequence"/>
</dbReference>
<dbReference type="PROSITE" id="PS50262">
    <property type="entry name" value="G_PROTEIN_RECEP_F1_2"/>
    <property type="match status" value="1"/>
</dbReference>
<reference evidence="7 8" key="1">
    <citation type="submission" date="2014-11" db="EMBL/GenBank/DDBJ databases">
        <title>Genetic blueprint of the zoonotic pathogen Toxocara canis.</title>
        <authorList>
            <person name="Zhu X.-Q."/>
            <person name="Korhonen P.K."/>
            <person name="Cai H."/>
            <person name="Young N.D."/>
            <person name="Nejsum P."/>
            <person name="von Samson-Himmelstjerna G."/>
            <person name="Boag P.R."/>
            <person name="Tan P."/>
            <person name="Li Q."/>
            <person name="Min J."/>
            <person name="Yang Y."/>
            <person name="Wang X."/>
            <person name="Fang X."/>
            <person name="Hall R.S."/>
            <person name="Hofmann A."/>
            <person name="Sternberg P.W."/>
            <person name="Jex A.R."/>
            <person name="Gasser R.B."/>
        </authorList>
    </citation>
    <scope>NUCLEOTIDE SEQUENCE [LARGE SCALE GENOMIC DNA]</scope>
    <source>
        <strain evidence="7">PN_DK_2014</strain>
    </source>
</reference>
<keyword evidence="3 5" id="KW-1133">Transmembrane helix</keyword>
<dbReference type="AlphaFoldDB" id="A0A0B2VE40"/>
<dbReference type="Pfam" id="PF10328">
    <property type="entry name" value="7TM_GPCR_Srx"/>
    <property type="match status" value="1"/>
</dbReference>
<name>A0A0B2VE40_TOXCA</name>